<feature type="binding site" evidence="5">
    <location>
        <position position="40"/>
    </location>
    <ligand>
        <name>isopentenyl diphosphate</name>
        <dbReference type="ChEBI" id="CHEBI:128769"/>
    </ligand>
</feature>
<feature type="binding site" evidence="5">
    <location>
        <position position="220"/>
    </location>
    <ligand>
        <name>(2E)-4-hydroxy-3-methylbut-2-enyl diphosphate</name>
        <dbReference type="ChEBI" id="CHEBI:128753"/>
    </ligand>
</feature>
<dbReference type="EMBL" id="JRPK02000034">
    <property type="protein sequence ID" value="TLD96419.1"/>
    <property type="molecule type" value="Genomic_DNA"/>
</dbReference>
<feature type="binding site" evidence="5">
    <location>
        <position position="221"/>
    </location>
    <ligand>
        <name>dimethylallyl diphosphate</name>
        <dbReference type="ChEBI" id="CHEBI:57623"/>
    </ligand>
</feature>
<comment type="caution">
    <text evidence="6">The sequence shown here is derived from an EMBL/GenBank/DDBJ whole genome shotgun (WGS) entry which is preliminary data.</text>
</comment>
<dbReference type="GO" id="GO:0051539">
    <property type="term" value="F:4 iron, 4 sulfur cluster binding"/>
    <property type="evidence" value="ECO:0007669"/>
    <property type="project" value="UniProtKB-UniRule"/>
</dbReference>
<feature type="binding site" evidence="5">
    <location>
        <position position="219"/>
    </location>
    <ligand>
        <name>(2E)-4-hydroxy-3-methylbut-2-enyl diphosphate</name>
        <dbReference type="ChEBI" id="CHEBI:128753"/>
    </ligand>
</feature>
<dbReference type="RefSeq" id="WP_034318103.1">
    <property type="nucleotide sequence ID" value="NZ_FZNF01000059.1"/>
</dbReference>
<dbReference type="Proteomes" id="UP000029861">
    <property type="component" value="Unassembled WGS sequence"/>
</dbReference>
<feature type="binding site" evidence="5">
    <location>
        <position position="220"/>
    </location>
    <ligand>
        <name>isopentenyl diphosphate</name>
        <dbReference type="ChEBI" id="CHEBI:128769"/>
    </ligand>
</feature>
<evidence type="ECO:0000256" key="5">
    <source>
        <dbReference type="HAMAP-Rule" id="MF_00191"/>
    </source>
</evidence>
<comment type="similarity">
    <text evidence="5">Belongs to the IspH family.</text>
</comment>
<comment type="pathway">
    <text evidence="5">Isoprenoid biosynthesis; dimethylallyl diphosphate biosynthesis; dimethylallyl diphosphate from (2E)-4-hydroxy-3-methylbutenyl diphosphate: step 1/1.</text>
</comment>
<dbReference type="CDD" id="cd13944">
    <property type="entry name" value="lytB_ispH"/>
    <property type="match status" value="1"/>
</dbReference>
<accession>A0A4U8T9H1</accession>
<feature type="binding site" evidence="5">
    <location>
        <position position="263"/>
    </location>
    <ligand>
        <name>isopentenyl diphosphate</name>
        <dbReference type="ChEBI" id="CHEBI:128769"/>
    </ligand>
</feature>
<feature type="binding site" evidence="5">
    <location>
        <position position="124"/>
    </location>
    <ligand>
        <name>isopentenyl diphosphate</name>
        <dbReference type="ChEBI" id="CHEBI:128769"/>
    </ligand>
</feature>
<dbReference type="GO" id="GO:0050992">
    <property type="term" value="P:dimethylallyl diphosphate biosynthetic process"/>
    <property type="evidence" value="ECO:0007669"/>
    <property type="project" value="UniProtKB-UniRule"/>
</dbReference>
<feature type="binding site" evidence="5">
    <location>
        <position position="124"/>
    </location>
    <ligand>
        <name>dimethylallyl diphosphate</name>
        <dbReference type="ChEBI" id="CHEBI:57623"/>
    </ligand>
</feature>
<dbReference type="HAMAP" id="MF_00191">
    <property type="entry name" value="IspH"/>
    <property type="match status" value="1"/>
</dbReference>
<comment type="function">
    <text evidence="5">Catalyzes the conversion of 1-hydroxy-2-methyl-2-(E)-butenyl 4-diphosphate (HMBPP) into a mixture of isopentenyl diphosphate (IPP) and dimethylallyl diphosphate (DMAPP). Acts in the terminal step of the DOXP/MEP pathway for isoprenoid precursor biosynthesis.</text>
</comment>
<evidence type="ECO:0000256" key="1">
    <source>
        <dbReference type="ARBA" id="ARBA00022485"/>
    </source>
</evidence>
<dbReference type="PANTHER" id="PTHR30426">
    <property type="entry name" value="4-HYDROXY-3-METHYLBUT-2-ENYL DIPHOSPHATE REDUCTASE"/>
    <property type="match status" value="1"/>
</dbReference>
<feature type="binding site" evidence="5">
    <location>
        <position position="124"/>
    </location>
    <ligand>
        <name>(2E)-4-hydroxy-3-methylbut-2-enyl diphosphate</name>
        <dbReference type="ChEBI" id="CHEBI:128753"/>
    </ligand>
</feature>
<protein>
    <recommendedName>
        <fullName evidence="5">4-hydroxy-3-methylbut-2-enyl diphosphate reductase</fullName>
        <shortName evidence="5">HMBPP reductase</shortName>
        <ecNumber evidence="5">1.17.7.4</ecNumber>
    </recommendedName>
</protein>
<dbReference type="Gene3D" id="3.40.50.11270">
    <property type="match status" value="1"/>
</dbReference>
<feature type="binding site" evidence="5">
    <location>
        <position position="40"/>
    </location>
    <ligand>
        <name>(2E)-4-hydroxy-3-methylbut-2-enyl diphosphate</name>
        <dbReference type="ChEBI" id="CHEBI:128753"/>
    </ligand>
</feature>
<feature type="active site" description="Proton donor" evidence="5">
    <location>
        <position position="126"/>
    </location>
</feature>
<dbReference type="Gene3D" id="3.40.1010.20">
    <property type="entry name" value="4-hydroxy-3-methylbut-2-enyl diphosphate reductase, catalytic domain"/>
    <property type="match status" value="2"/>
</dbReference>
<feature type="binding site" evidence="5">
    <location>
        <position position="40"/>
    </location>
    <ligand>
        <name>dimethylallyl diphosphate</name>
        <dbReference type="ChEBI" id="CHEBI:57623"/>
    </ligand>
</feature>
<keyword evidence="2 5" id="KW-0479">Metal-binding</keyword>
<dbReference type="InterPro" id="IPR003451">
    <property type="entry name" value="LytB/IspH"/>
</dbReference>
<dbReference type="GO" id="GO:0051745">
    <property type="term" value="F:4-hydroxy-3-methylbut-2-enyl diphosphate reductase activity"/>
    <property type="evidence" value="ECO:0007669"/>
    <property type="project" value="UniProtKB-UniRule"/>
</dbReference>
<feature type="binding site" evidence="5">
    <location>
        <position position="96"/>
    </location>
    <ligand>
        <name>[4Fe-4S] cluster</name>
        <dbReference type="ChEBI" id="CHEBI:49883"/>
    </ligand>
</feature>
<evidence type="ECO:0000256" key="3">
    <source>
        <dbReference type="ARBA" id="ARBA00023004"/>
    </source>
</evidence>
<comment type="cofactor">
    <cofactor evidence="5">
        <name>[4Fe-4S] cluster</name>
        <dbReference type="ChEBI" id="CHEBI:49883"/>
    </cofactor>
    <text evidence="5">Binds 1 [4Fe-4S] cluster per subunit.</text>
</comment>
<comment type="catalytic activity">
    <reaction evidence="5">
        <text>isopentenyl diphosphate + 2 oxidized [2Fe-2S]-[ferredoxin] + H2O = (2E)-4-hydroxy-3-methylbut-2-enyl diphosphate + 2 reduced [2Fe-2S]-[ferredoxin] + 2 H(+)</text>
        <dbReference type="Rhea" id="RHEA:24488"/>
        <dbReference type="Rhea" id="RHEA-COMP:10000"/>
        <dbReference type="Rhea" id="RHEA-COMP:10001"/>
        <dbReference type="ChEBI" id="CHEBI:15377"/>
        <dbReference type="ChEBI" id="CHEBI:15378"/>
        <dbReference type="ChEBI" id="CHEBI:33737"/>
        <dbReference type="ChEBI" id="CHEBI:33738"/>
        <dbReference type="ChEBI" id="CHEBI:128753"/>
        <dbReference type="ChEBI" id="CHEBI:128769"/>
        <dbReference type="EC" id="1.17.7.4"/>
    </reaction>
</comment>
<feature type="binding site" evidence="5">
    <location>
        <position position="74"/>
    </location>
    <ligand>
        <name>dimethylallyl diphosphate</name>
        <dbReference type="ChEBI" id="CHEBI:57623"/>
    </ligand>
</feature>
<feature type="binding site" evidence="5">
    <location>
        <position position="219"/>
    </location>
    <ligand>
        <name>isopentenyl diphosphate</name>
        <dbReference type="ChEBI" id="CHEBI:128769"/>
    </ligand>
</feature>
<sequence length="281" mass="31307">MEVILADKYGFCFGVKRAIKITEKIAQNNSNTLTLGPLIHNPLEINRLEKNFGVKVQEDITNLGDSKSVIIRTHGITKQNLEALQTKGVSITDATCPFVTKPQQIVEKMSNDGYNIVIFGDSNHPEVRSVMSYSVKPPIVVSDLESLQQIQKIPKKVAVVSQTTKQIEQFLQIVQYLVSNAMEVRVFNTICNATFENQEATRTLSQKADVMVIVGGKTSSNTKQLFYIAQNHCKDSYLVEDENDIKAEWFVDKKICGISAGASTPNWVIKNVENAIKNLAQ</sequence>
<dbReference type="GO" id="GO:0019288">
    <property type="term" value="P:isopentenyl diphosphate biosynthetic process, methylerythritol 4-phosphate pathway"/>
    <property type="evidence" value="ECO:0007669"/>
    <property type="project" value="UniProtKB-UniRule"/>
</dbReference>
<comment type="pathway">
    <text evidence="5">Isoprenoid biosynthesis; isopentenyl diphosphate biosynthesis via DXP pathway; isopentenyl diphosphate from 1-deoxy-D-xylulose 5-phosphate: step 6/6.</text>
</comment>
<feature type="binding site" evidence="5">
    <location>
        <position position="163"/>
    </location>
    <ligand>
        <name>(2E)-4-hydroxy-3-methylbut-2-enyl diphosphate</name>
        <dbReference type="ChEBI" id="CHEBI:128753"/>
    </ligand>
</feature>
<dbReference type="NCBIfam" id="NF002187">
    <property type="entry name" value="PRK01045.1-1"/>
    <property type="match status" value="1"/>
</dbReference>
<feature type="binding site" evidence="5">
    <location>
        <position position="219"/>
    </location>
    <ligand>
        <name>dimethylallyl diphosphate</name>
        <dbReference type="ChEBI" id="CHEBI:57623"/>
    </ligand>
</feature>
<organism evidence="6 7">
    <name type="scientific">Helicobacter trogontum</name>
    <dbReference type="NCBI Taxonomy" id="50960"/>
    <lineage>
        <taxon>Bacteria</taxon>
        <taxon>Pseudomonadati</taxon>
        <taxon>Campylobacterota</taxon>
        <taxon>Epsilonproteobacteria</taxon>
        <taxon>Campylobacterales</taxon>
        <taxon>Helicobacteraceae</taxon>
        <taxon>Helicobacter</taxon>
    </lineage>
</organism>
<keyword evidence="3 5" id="KW-0408">Iron</keyword>
<evidence type="ECO:0000313" key="7">
    <source>
        <dbReference type="Proteomes" id="UP000029861"/>
    </source>
</evidence>
<dbReference type="UniPathway" id="UPA00056">
    <property type="reaction ID" value="UER00097"/>
</dbReference>
<proteinExistence type="inferred from homology"/>
<dbReference type="AlphaFoldDB" id="A0A4U8T9H1"/>
<gene>
    <name evidence="5" type="primary">ispH</name>
    <name evidence="6" type="ORF">LS80_008465</name>
</gene>
<feature type="binding site" evidence="5">
    <location>
        <position position="220"/>
    </location>
    <ligand>
        <name>dimethylallyl diphosphate</name>
        <dbReference type="ChEBI" id="CHEBI:57623"/>
    </ligand>
</feature>
<feature type="binding site" evidence="5">
    <location>
        <position position="74"/>
    </location>
    <ligand>
        <name>(2E)-4-hydroxy-3-methylbut-2-enyl diphosphate</name>
        <dbReference type="ChEBI" id="CHEBI:128753"/>
    </ligand>
</feature>
<dbReference type="Pfam" id="PF02401">
    <property type="entry name" value="LYTB"/>
    <property type="match status" value="1"/>
</dbReference>
<evidence type="ECO:0000256" key="4">
    <source>
        <dbReference type="ARBA" id="ARBA00023014"/>
    </source>
</evidence>
<evidence type="ECO:0000256" key="2">
    <source>
        <dbReference type="ARBA" id="ARBA00022723"/>
    </source>
</evidence>
<name>A0A4U8T9H1_9HELI</name>
<evidence type="ECO:0000313" key="6">
    <source>
        <dbReference type="EMBL" id="TLD96419.1"/>
    </source>
</evidence>
<reference evidence="6 7" key="1">
    <citation type="journal article" date="2014" name="Genome Announc.">
        <title>Draft genome sequences of eight enterohepatic helicobacter species isolated from both laboratory and wild rodents.</title>
        <authorList>
            <person name="Sheh A."/>
            <person name="Shen Z."/>
            <person name="Fox J.G."/>
        </authorList>
    </citation>
    <scope>NUCLEOTIDE SEQUENCE [LARGE SCALE GENOMIC DNA]</scope>
    <source>
        <strain evidence="6 7">ATCC 49310</strain>
    </source>
</reference>
<keyword evidence="4 5" id="KW-0411">Iron-sulfur</keyword>
<dbReference type="STRING" id="50960.LS81_07740"/>
<dbReference type="GO" id="GO:0046872">
    <property type="term" value="F:metal ion binding"/>
    <property type="evidence" value="ECO:0007669"/>
    <property type="project" value="UniProtKB-KW"/>
</dbReference>
<feature type="binding site" evidence="5">
    <location>
        <position position="263"/>
    </location>
    <ligand>
        <name>(2E)-4-hydroxy-3-methylbut-2-enyl diphosphate</name>
        <dbReference type="ChEBI" id="CHEBI:128753"/>
    </ligand>
</feature>
<keyword evidence="1 5" id="KW-0004">4Fe-4S</keyword>
<dbReference type="EC" id="1.17.7.4" evidence="5"/>
<dbReference type="NCBIfam" id="TIGR00216">
    <property type="entry name" value="ispH_lytB"/>
    <property type="match status" value="1"/>
</dbReference>
<comment type="catalytic activity">
    <reaction evidence="5">
        <text>dimethylallyl diphosphate + 2 oxidized [2Fe-2S]-[ferredoxin] + H2O = (2E)-4-hydroxy-3-methylbut-2-enyl diphosphate + 2 reduced [2Fe-2S]-[ferredoxin] + 2 H(+)</text>
        <dbReference type="Rhea" id="RHEA:24825"/>
        <dbReference type="Rhea" id="RHEA-COMP:10000"/>
        <dbReference type="Rhea" id="RHEA-COMP:10001"/>
        <dbReference type="ChEBI" id="CHEBI:15377"/>
        <dbReference type="ChEBI" id="CHEBI:15378"/>
        <dbReference type="ChEBI" id="CHEBI:33737"/>
        <dbReference type="ChEBI" id="CHEBI:33738"/>
        <dbReference type="ChEBI" id="CHEBI:57623"/>
        <dbReference type="ChEBI" id="CHEBI:128753"/>
        <dbReference type="EC" id="1.17.7.4"/>
    </reaction>
</comment>
<keyword evidence="5" id="KW-0414">Isoprene biosynthesis</keyword>
<feature type="binding site" evidence="5">
    <location>
        <position position="74"/>
    </location>
    <ligand>
        <name>isopentenyl diphosphate</name>
        <dbReference type="ChEBI" id="CHEBI:128769"/>
    </ligand>
</feature>
<feature type="binding site" evidence="5">
    <location>
        <position position="263"/>
    </location>
    <ligand>
        <name>dimethylallyl diphosphate</name>
        <dbReference type="ChEBI" id="CHEBI:57623"/>
    </ligand>
</feature>
<feature type="binding site" evidence="5">
    <location>
        <position position="221"/>
    </location>
    <ligand>
        <name>(2E)-4-hydroxy-3-methylbut-2-enyl diphosphate</name>
        <dbReference type="ChEBI" id="CHEBI:128753"/>
    </ligand>
</feature>
<feature type="binding site" evidence="5">
    <location>
        <position position="221"/>
    </location>
    <ligand>
        <name>isopentenyl diphosphate</name>
        <dbReference type="ChEBI" id="CHEBI:128769"/>
    </ligand>
</feature>
<feature type="binding site" evidence="5">
    <location>
        <position position="12"/>
    </location>
    <ligand>
        <name>[4Fe-4S] cluster</name>
        <dbReference type="ChEBI" id="CHEBI:49883"/>
    </ligand>
</feature>
<dbReference type="PANTHER" id="PTHR30426:SF0">
    <property type="entry name" value="4-HYDROXY-3-METHYLBUT-2-ENYL DIPHOSPHATE REDUCTASE"/>
    <property type="match status" value="1"/>
</dbReference>
<dbReference type="UniPathway" id="UPA00059">
    <property type="reaction ID" value="UER00105"/>
</dbReference>
<keyword evidence="5 6" id="KW-0560">Oxidoreductase</keyword>
<feature type="binding site" evidence="5">
    <location>
        <position position="191"/>
    </location>
    <ligand>
        <name>[4Fe-4S] cluster</name>
        <dbReference type="ChEBI" id="CHEBI:49883"/>
    </ligand>
</feature>
<dbReference type="GO" id="GO:0016114">
    <property type="term" value="P:terpenoid biosynthetic process"/>
    <property type="evidence" value="ECO:0007669"/>
    <property type="project" value="UniProtKB-UniRule"/>
</dbReference>